<gene>
    <name evidence="2" type="ORF">MQP27_44570</name>
</gene>
<evidence type="ECO:0000256" key="1">
    <source>
        <dbReference type="SAM" id="MobiDB-lite"/>
    </source>
</evidence>
<comment type="caution">
    <text evidence="2">The sequence shown here is derived from an EMBL/GenBank/DDBJ whole genome shotgun (WGS) entry which is preliminary data.</text>
</comment>
<evidence type="ECO:0008006" key="4">
    <source>
        <dbReference type="Google" id="ProtNLM"/>
    </source>
</evidence>
<dbReference type="Proteomes" id="UP001165269">
    <property type="component" value="Unassembled WGS sequence"/>
</dbReference>
<evidence type="ECO:0000313" key="2">
    <source>
        <dbReference type="EMBL" id="MCI3278165.1"/>
    </source>
</evidence>
<dbReference type="RefSeq" id="WP_242776537.1">
    <property type="nucleotide sequence ID" value="NZ_JALDAY010000018.1"/>
</dbReference>
<feature type="region of interest" description="Disordered" evidence="1">
    <location>
        <begin position="54"/>
        <end position="122"/>
    </location>
</feature>
<keyword evidence="3" id="KW-1185">Reference proteome</keyword>
<reference evidence="2" key="1">
    <citation type="submission" date="2022-03" db="EMBL/GenBank/DDBJ databases">
        <title>Streptomyces 7R015 and 7R016 isolated from Barleria lupulina in Thailand.</title>
        <authorList>
            <person name="Kanchanasin P."/>
            <person name="Phongsopitanun W."/>
            <person name="Tanasupawat S."/>
        </authorList>
    </citation>
    <scope>NUCLEOTIDE SEQUENCE</scope>
    <source>
        <strain evidence="2">7R015</strain>
    </source>
</reference>
<evidence type="ECO:0000313" key="3">
    <source>
        <dbReference type="Proteomes" id="UP001165269"/>
    </source>
</evidence>
<sequence>MSYPPHDFDQSAVPPGGAARARDRGVARVRGLTRWIVVAAAAGGAALGTVYTHVLPGSSASPAPAHTPAVPSSSSPQAAQRSGEDDQGGEEGDDGGARPALQLPAQPPAPTQQPPQATTGAS</sequence>
<name>A0ABS9YLM1_9ACTN</name>
<accession>A0ABS9YLM1</accession>
<dbReference type="EMBL" id="JALDAY010000018">
    <property type="protein sequence ID" value="MCI3278165.1"/>
    <property type="molecule type" value="Genomic_DNA"/>
</dbReference>
<feature type="region of interest" description="Disordered" evidence="1">
    <location>
        <begin position="1"/>
        <end position="26"/>
    </location>
</feature>
<organism evidence="2 3">
    <name type="scientific">Streptomyces cylindrosporus</name>
    <dbReference type="NCBI Taxonomy" id="2927583"/>
    <lineage>
        <taxon>Bacteria</taxon>
        <taxon>Bacillati</taxon>
        <taxon>Actinomycetota</taxon>
        <taxon>Actinomycetes</taxon>
        <taxon>Kitasatosporales</taxon>
        <taxon>Streptomycetaceae</taxon>
        <taxon>Streptomyces</taxon>
    </lineage>
</organism>
<feature type="compositionally biased region" description="Acidic residues" evidence="1">
    <location>
        <begin position="85"/>
        <end position="94"/>
    </location>
</feature>
<proteinExistence type="predicted"/>
<protein>
    <recommendedName>
        <fullName evidence="4">Serine/threonine protein kinase</fullName>
    </recommendedName>
</protein>
<feature type="compositionally biased region" description="Low complexity" evidence="1">
    <location>
        <begin position="56"/>
        <end position="81"/>
    </location>
</feature>